<proteinExistence type="predicted"/>
<organism evidence="1">
    <name type="scientific">Ananas comosus var. bracteatus</name>
    <name type="common">red pineapple</name>
    <dbReference type="NCBI Taxonomy" id="296719"/>
    <lineage>
        <taxon>Eukaryota</taxon>
        <taxon>Viridiplantae</taxon>
        <taxon>Streptophyta</taxon>
        <taxon>Embryophyta</taxon>
        <taxon>Tracheophyta</taxon>
        <taxon>Spermatophyta</taxon>
        <taxon>Magnoliopsida</taxon>
        <taxon>Liliopsida</taxon>
        <taxon>Poales</taxon>
        <taxon>Bromeliaceae</taxon>
        <taxon>Bromelioideae</taxon>
        <taxon>Ananas</taxon>
    </lineage>
</organism>
<protein>
    <submittedName>
        <fullName evidence="1">Uncharacterized protein</fullName>
    </submittedName>
</protein>
<name>A0A6V7PPD8_ANACO</name>
<reference evidence="1" key="1">
    <citation type="submission" date="2020-07" db="EMBL/GenBank/DDBJ databases">
        <authorList>
            <person name="Lin J."/>
        </authorList>
    </citation>
    <scope>NUCLEOTIDE SEQUENCE</scope>
</reference>
<accession>A0A6V7PPD8</accession>
<dbReference type="EMBL" id="LR862150">
    <property type="protein sequence ID" value="CAD1832697.1"/>
    <property type="molecule type" value="Genomic_DNA"/>
</dbReference>
<sequence length="130" mass="14576">MISGTILHLLKGLDKFLDKLENDWKVGSKKVHYSGKIQHFLYCVPVQPSLCTGTQWQKRGSKADLVISHLISIYLTPARLQLSWRRLPAAREGLSSCDFFILVQEKVALKLEEEPPTGEARDRGKGVASS</sequence>
<gene>
    <name evidence="1" type="ORF">CB5_LOCUS15908</name>
</gene>
<dbReference type="AlphaFoldDB" id="A0A6V7PPD8"/>
<evidence type="ECO:0000313" key="1">
    <source>
        <dbReference type="EMBL" id="CAD1832697.1"/>
    </source>
</evidence>